<dbReference type="EMBL" id="MU154600">
    <property type="protein sequence ID" value="KAF9492476.1"/>
    <property type="molecule type" value="Genomic_DNA"/>
</dbReference>
<gene>
    <name evidence="1" type="ORF">BDN71DRAFT_1433159</name>
</gene>
<dbReference type="OrthoDB" id="3090183at2759"/>
<reference evidence="1" key="1">
    <citation type="submission" date="2020-11" db="EMBL/GenBank/DDBJ databases">
        <authorList>
            <consortium name="DOE Joint Genome Institute"/>
            <person name="Ahrendt S."/>
            <person name="Riley R."/>
            <person name="Andreopoulos W."/>
            <person name="Labutti K."/>
            <person name="Pangilinan J."/>
            <person name="Ruiz-Duenas F.J."/>
            <person name="Barrasa J.M."/>
            <person name="Sanchez-Garcia M."/>
            <person name="Camarero S."/>
            <person name="Miyauchi S."/>
            <person name="Serrano A."/>
            <person name="Linde D."/>
            <person name="Babiker R."/>
            <person name="Drula E."/>
            <person name="Ayuso-Fernandez I."/>
            <person name="Pacheco R."/>
            <person name="Padilla G."/>
            <person name="Ferreira P."/>
            <person name="Barriuso J."/>
            <person name="Kellner H."/>
            <person name="Castanera R."/>
            <person name="Alfaro M."/>
            <person name="Ramirez L."/>
            <person name="Pisabarro A.G."/>
            <person name="Kuo A."/>
            <person name="Tritt A."/>
            <person name="Lipzen A."/>
            <person name="He G."/>
            <person name="Yan M."/>
            <person name="Ng V."/>
            <person name="Cullen D."/>
            <person name="Martin F."/>
            <person name="Rosso M.-N."/>
            <person name="Henrissat B."/>
            <person name="Hibbett D."/>
            <person name="Martinez A.T."/>
            <person name="Grigoriev I.V."/>
        </authorList>
    </citation>
    <scope>NUCLEOTIDE SEQUENCE</scope>
    <source>
        <strain evidence="1">ATCC 90797</strain>
    </source>
</reference>
<evidence type="ECO:0000313" key="1">
    <source>
        <dbReference type="EMBL" id="KAF9492476.1"/>
    </source>
</evidence>
<dbReference type="AlphaFoldDB" id="A0A9P5ZRR5"/>
<protein>
    <submittedName>
        <fullName evidence="1">Uncharacterized protein</fullName>
    </submittedName>
</protein>
<sequence length="146" mass="16314">MRLNEIDVAPYLSGPANDPNIRRNHFNFVFCPFPSLIDIGALVPIDPLDEGTHPFLHPDDYAEHGVNSLMVDRMSDANGFRAWSGSVLVVKTRGPLSDDPTTHWSGKALVENAVEADIPLVDNCILKLLDFRHEVQNEDEETNFAF</sequence>
<accession>A0A9P5ZRR5</accession>
<keyword evidence="2" id="KW-1185">Reference proteome</keyword>
<dbReference type="Proteomes" id="UP000807025">
    <property type="component" value="Unassembled WGS sequence"/>
</dbReference>
<comment type="caution">
    <text evidence="1">The sequence shown here is derived from an EMBL/GenBank/DDBJ whole genome shotgun (WGS) entry which is preliminary data.</text>
</comment>
<proteinExistence type="predicted"/>
<name>A0A9P5ZRR5_PLEER</name>
<evidence type="ECO:0000313" key="2">
    <source>
        <dbReference type="Proteomes" id="UP000807025"/>
    </source>
</evidence>
<organism evidence="1 2">
    <name type="scientific">Pleurotus eryngii</name>
    <name type="common">Boletus of the steppes</name>
    <dbReference type="NCBI Taxonomy" id="5323"/>
    <lineage>
        <taxon>Eukaryota</taxon>
        <taxon>Fungi</taxon>
        <taxon>Dikarya</taxon>
        <taxon>Basidiomycota</taxon>
        <taxon>Agaricomycotina</taxon>
        <taxon>Agaricomycetes</taxon>
        <taxon>Agaricomycetidae</taxon>
        <taxon>Agaricales</taxon>
        <taxon>Pleurotineae</taxon>
        <taxon>Pleurotaceae</taxon>
        <taxon>Pleurotus</taxon>
    </lineage>
</organism>